<dbReference type="PANTHER" id="PTHR40277:SF1">
    <property type="entry name" value="BLL5419 PROTEIN"/>
    <property type="match status" value="1"/>
</dbReference>
<keyword evidence="2" id="KW-1003">Cell membrane</keyword>
<evidence type="ECO:0000256" key="1">
    <source>
        <dbReference type="ARBA" id="ARBA00004651"/>
    </source>
</evidence>
<dbReference type="AlphaFoldDB" id="A0A5C7B5Y8"/>
<comment type="subcellular location">
    <subcellularLocation>
        <location evidence="1">Cell membrane</location>
        <topology evidence="1">Multi-pass membrane protein</topology>
    </subcellularLocation>
</comment>
<feature type="transmembrane region" description="Helical" evidence="6">
    <location>
        <begin position="252"/>
        <end position="275"/>
    </location>
</feature>
<dbReference type="Pfam" id="PF03706">
    <property type="entry name" value="LPG_synthase_TM"/>
    <property type="match status" value="1"/>
</dbReference>
<evidence type="ECO:0000313" key="7">
    <source>
        <dbReference type="EMBL" id="TXE13965.1"/>
    </source>
</evidence>
<gene>
    <name evidence="7" type="ORF">FUA26_02490</name>
</gene>
<evidence type="ECO:0000256" key="3">
    <source>
        <dbReference type="ARBA" id="ARBA00022692"/>
    </source>
</evidence>
<dbReference type="PANTHER" id="PTHR40277">
    <property type="entry name" value="BLL5419 PROTEIN"/>
    <property type="match status" value="1"/>
</dbReference>
<keyword evidence="5 6" id="KW-0472">Membrane</keyword>
<feature type="transmembrane region" description="Helical" evidence="6">
    <location>
        <begin position="78"/>
        <end position="103"/>
    </location>
</feature>
<feature type="transmembrane region" description="Helical" evidence="6">
    <location>
        <begin position="209"/>
        <end position="232"/>
    </location>
</feature>
<evidence type="ECO:0000313" key="8">
    <source>
        <dbReference type="Proteomes" id="UP000321790"/>
    </source>
</evidence>
<sequence>MKKIKLLLKLSVSVLLLYFVLQKIDINQIFNLYKNSNPLIICLAIVLFTISQIVSSYRLLTILHQANFKIKALTNLKLYVVGMFYNFFIPGGIGGDAYKVFILNKTYKWKVKTLTQSIIVDRLIGLNAIIALILLLTSTLIIKTIWLTYTLILLSILSFLTGKVIINYIFNFLSKKVYNKTFCISLIIQLLQSACICCLVYAITSQFNLIPYILIFLVSSVLSVVSFSGFGIREYVYLQASNYLLINTQTGIAIGLAFNLITAIISLLGVYYTIFGIKYEDKKII</sequence>
<evidence type="ECO:0000256" key="2">
    <source>
        <dbReference type="ARBA" id="ARBA00022475"/>
    </source>
</evidence>
<feature type="transmembrane region" description="Helical" evidence="6">
    <location>
        <begin position="123"/>
        <end position="142"/>
    </location>
</feature>
<feature type="transmembrane region" description="Helical" evidence="6">
    <location>
        <begin position="182"/>
        <end position="202"/>
    </location>
</feature>
<comment type="caution">
    <text evidence="7">The sequence shown here is derived from an EMBL/GenBank/DDBJ whole genome shotgun (WGS) entry which is preliminary data.</text>
</comment>
<accession>A0A5C7B5Y8</accession>
<name>A0A5C7B5Y8_9FLAO</name>
<evidence type="ECO:0000256" key="5">
    <source>
        <dbReference type="ARBA" id="ARBA00023136"/>
    </source>
</evidence>
<reference evidence="8" key="1">
    <citation type="submission" date="2019-08" db="EMBL/GenBank/DDBJ databases">
        <title>Seonamhaeicola sediminis sp. nov., isolated from marine sediment.</title>
        <authorList>
            <person name="Cao W.R."/>
        </authorList>
    </citation>
    <scope>NUCLEOTIDE SEQUENCE [LARGE SCALE GENOMIC DNA]</scope>
    <source>
        <strain evidence="8">Gy8</strain>
    </source>
</reference>
<keyword evidence="3 6" id="KW-0812">Transmembrane</keyword>
<dbReference type="OrthoDB" id="1123508at2"/>
<keyword evidence="4 6" id="KW-1133">Transmembrane helix</keyword>
<dbReference type="Proteomes" id="UP000321790">
    <property type="component" value="Unassembled WGS sequence"/>
</dbReference>
<organism evidence="7 8">
    <name type="scientific">Seonamhaeicola algicola</name>
    <dbReference type="NCBI Taxonomy" id="1719036"/>
    <lineage>
        <taxon>Bacteria</taxon>
        <taxon>Pseudomonadati</taxon>
        <taxon>Bacteroidota</taxon>
        <taxon>Flavobacteriia</taxon>
        <taxon>Flavobacteriales</taxon>
        <taxon>Flavobacteriaceae</taxon>
    </lineage>
</organism>
<proteinExistence type="predicted"/>
<protein>
    <submittedName>
        <fullName evidence="7">Flippase-like domain-containing protein</fullName>
    </submittedName>
</protein>
<feature type="transmembrane region" description="Helical" evidence="6">
    <location>
        <begin position="149"/>
        <end position="170"/>
    </location>
</feature>
<keyword evidence="8" id="KW-1185">Reference proteome</keyword>
<evidence type="ECO:0000256" key="4">
    <source>
        <dbReference type="ARBA" id="ARBA00022989"/>
    </source>
</evidence>
<feature type="transmembrane region" description="Helical" evidence="6">
    <location>
        <begin position="38"/>
        <end position="57"/>
    </location>
</feature>
<dbReference type="InterPro" id="IPR022791">
    <property type="entry name" value="L-PG_synthase/AglD"/>
</dbReference>
<evidence type="ECO:0000256" key="6">
    <source>
        <dbReference type="SAM" id="Phobius"/>
    </source>
</evidence>
<dbReference type="EMBL" id="VOSC01000007">
    <property type="protein sequence ID" value="TXE13965.1"/>
    <property type="molecule type" value="Genomic_DNA"/>
</dbReference>
<dbReference type="GO" id="GO:0005886">
    <property type="term" value="C:plasma membrane"/>
    <property type="evidence" value="ECO:0007669"/>
    <property type="project" value="UniProtKB-SubCell"/>
</dbReference>
<dbReference type="RefSeq" id="WP_147131089.1">
    <property type="nucleotide sequence ID" value="NZ_VOSC01000007.1"/>
</dbReference>
<dbReference type="NCBIfam" id="TIGR00374">
    <property type="entry name" value="flippase-like domain"/>
    <property type="match status" value="1"/>
</dbReference>